<feature type="compositionally biased region" description="Acidic residues" evidence="1">
    <location>
        <begin position="64"/>
        <end position="78"/>
    </location>
</feature>
<evidence type="ECO:0000313" key="2">
    <source>
        <dbReference type="EMBL" id="KAL3803392.1"/>
    </source>
</evidence>
<accession>A0ABD3QTC9</accession>
<dbReference type="EMBL" id="JABMIG020000014">
    <property type="protein sequence ID" value="KAL3803392.1"/>
    <property type="molecule type" value="Genomic_DNA"/>
</dbReference>
<name>A0ABD3QTC9_9STRA</name>
<feature type="region of interest" description="Disordered" evidence="1">
    <location>
        <begin position="1"/>
        <end position="173"/>
    </location>
</feature>
<feature type="compositionally biased region" description="Basic residues" evidence="1">
    <location>
        <begin position="159"/>
        <end position="173"/>
    </location>
</feature>
<organism evidence="2 3">
    <name type="scientific">Cyclotella cryptica</name>
    <dbReference type="NCBI Taxonomy" id="29204"/>
    <lineage>
        <taxon>Eukaryota</taxon>
        <taxon>Sar</taxon>
        <taxon>Stramenopiles</taxon>
        <taxon>Ochrophyta</taxon>
        <taxon>Bacillariophyta</taxon>
        <taxon>Coscinodiscophyceae</taxon>
        <taxon>Thalassiosirophycidae</taxon>
        <taxon>Stephanodiscales</taxon>
        <taxon>Stephanodiscaceae</taxon>
        <taxon>Cyclotella</taxon>
    </lineage>
</organism>
<sequence length="255" mass="27236">MVRHHIKNKKGSKAASAKQQAEKEQLAAELENLDQFAGSSDEEMEDGGNDGAQMDSHHGGDGEKSDEESSDEDADNDGDGITMANMKDKTVERDGGTKSVGGKAIFGTANTMTRLLGGTSTLEPSSSKSKTPKTKNPIAVATAKEEENARIHEEGRASSVKRKRKSGASQTTKKHGFLNVIKLAASLSERGGGGGGVAMNEMSVGVGKLIVQKIRAKERGRKTNLTGTKKLYDDGDDNKEEQNEKSLPARNELRH</sequence>
<feature type="compositionally biased region" description="Basic and acidic residues" evidence="1">
    <location>
        <begin position="86"/>
        <end position="96"/>
    </location>
</feature>
<keyword evidence="3" id="KW-1185">Reference proteome</keyword>
<dbReference type="Proteomes" id="UP001516023">
    <property type="component" value="Unassembled WGS sequence"/>
</dbReference>
<dbReference type="AlphaFoldDB" id="A0ABD3QTC9"/>
<feature type="compositionally biased region" description="Basic and acidic residues" evidence="1">
    <location>
        <begin position="143"/>
        <end position="156"/>
    </location>
</feature>
<gene>
    <name evidence="2" type="ORF">HJC23_009356</name>
</gene>
<comment type="caution">
    <text evidence="2">The sequence shown here is derived from an EMBL/GenBank/DDBJ whole genome shotgun (WGS) entry which is preliminary data.</text>
</comment>
<proteinExistence type="predicted"/>
<feature type="compositionally biased region" description="Low complexity" evidence="1">
    <location>
        <begin position="119"/>
        <end position="129"/>
    </location>
</feature>
<feature type="compositionally biased region" description="Basic residues" evidence="1">
    <location>
        <begin position="1"/>
        <end position="12"/>
    </location>
</feature>
<evidence type="ECO:0000313" key="3">
    <source>
        <dbReference type="Proteomes" id="UP001516023"/>
    </source>
</evidence>
<evidence type="ECO:0000256" key="1">
    <source>
        <dbReference type="SAM" id="MobiDB-lite"/>
    </source>
</evidence>
<feature type="region of interest" description="Disordered" evidence="1">
    <location>
        <begin position="216"/>
        <end position="255"/>
    </location>
</feature>
<reference evidence="2 3" key="1">
    <citation type="journal article" date="2020" name="G3 (Bethesda)">
        <title>Improved Reference Genome for Cyclotella cryptica CCMP332, a Model for Cell Wall Morphogenesis, Salinity Adaptation, and Lipid Production in Diatoms (Bacillariophyta).</title>
        <authorList>
            <person name="Roberts W.R."/>
            <person name="Downey K.M."/>
            <person name="Ruck E.C."/>
            <person name="Traller J.C."/>
            <person name="Alverson A.J."/>
        </authorList>
    </citation>
    <scope>NUCLEOTIDE SEQUENCE [LARGE SCALE GENOMIC DNA]</scope>
    <source>
        <strain evidence="2 3">CCMP332</strain>
    </source>
</reference>
<protein>
    <submittedName>
        <fullName evidence="2">Uncharacterized protein</fullName>
    </submittedName>
</protein>